<evidence type="ECO:0000256" key="1">
    <source>
        <dbReference type="SAM" id="MobiDB-lite"/>
    </source>
</evidence>
<dbReference type="Gene3D" id="2.60.120.1360">
    <property type="match status" value="1"/>
</dbReference>
<protein>
    <submittedName>
        <fullName evidence="2">Lysophospholipase L1-like esterase</fullName>
    </submittedName>
</protein>
<sequence>MSPFRTLLAILAVFFLLGLLSFIFPAEGISFGSYTLRFPSLTEELRENAQVDSVTVNPEEQIQKMLEETRAKEFAEYADSLAFYEEFFRNGSTRFDFPDENIAWFDRFFQEIEEASDSGEVVHIVHYGDSQLEGDRITSTLREFLQTLWKGTGPGMVPPLADIPSFVFNGHSIGNLERHRIFGPASEHARHNKYGPLAQVTDLRGSATFTFKKSLHLKGYPHAGKFQKIRLLANKANLKTKLIYSATVSDTIFADSLPPKIVEKKKKFQANLPEVETFPGLSLYTWNLQYETESVTLTVSGNAELYTIALDANAGVAVDNVAMRGSSGTIFTKMDNALLASSLRAMNAKLIIMEYGGNLMPSVNKSNLDWVERILEKQILAIREAAPDADILFIGPADMSKKIGGRWNSFPSLEMTIEKIREIALRNGCAYWDMYRVMGGHNAMISWVKENLGGPDYIHFTRNGAARMGELLYQAIKLHYDHYRFRKSHGIDTEKWNEIHAFQNQEKSADTLIAQNDTLVLTPIEKIPEDDNFVLDSADEKSDFENADSIPSEISDSVNAAENAPTNELKEEFNESVDSASAEIRPENSPSEETP</sequence>
<feature type="region of interest" description="Disordered" evidence="1">
    <location>
        <begin position="542"/>
        <end position="595"/>
    </location>
</feature>
<dbReference type="SUPFAM" id="SSF52266">
    <property type="entry name" value="SGNH hydrolase"/>
    <property type="match status" value="1"/>
</dbReference>
<keyword evidence="3" id="KW-1185">Reference proteome</keyword>
<name>A0ABX5LPU1_9BACT</name>
<dbReference type="InterPro" id="IPR036514">
    <property type="entry name" value="SGNH_hydro_sf"/>
</dbReference>
<accession>A0ABX5LPU1</accession>
<dbReference type="Gene3D" id="3.40.50.1110">
    <property type="entry name" value="SGNH hydrolase"/>
    <property type="match status" value="1"/>
</dbReference>
<reference evidence="2 3" key="1">
    <citation type="submission" date="2018-05" db="EMBL/GenBank/DDBJ databases">
        <title>Animal gut microbial communities from fecal samples from Wisconsin, USA.</title>
        <authorList>
            <person name="Neumann A."/>
        </authorList>
    </citation>
    <scope>NUCLEOTIDE SEQUENCE [LARGE SCALE GENOMIC DNA]</scope>
    <source>
        <strain evidence="2 3">UWS4</strain>
    </source>
</reference>
<evidence type="ECO:0000313" key="2">
    <source>
        <dbReference type="EMBL" id="PWL04156.1"/>
    </source>
</evidence>
<evidence type="ECO:0000313" key="3">
    <source>
        <dbReference type="Proteomes" id="UP000245523"/>
    </source>
</evidence>
<comment type="caution">
    <text evidence="2">The sequence shown here is derived from an EMBL/GenBank/DDBJ whole genome shotgun (WGS) entry which is preliminary data.</text>
</comment>
<proteinExistence type="predicted"/>
<gene>
    <name evidence="2" type="ORF">B0H50_101168</name>
</gene>
<dbReference type="EMBL" id="QGHD01000001">
    <property type="protein sequence ID" value="PWL04156.1"/>
    <property type="molecule type" value="Genomic_DNA"/>
</dbReference>
<dbReference type="Proteomes" id="UP000245523">
    <property type="component" value="Unassembled WGS sequence"/>
</dbReference>
<dbReference type="RefSeq" id="WP_109587086.1">
    <property type="nucleotide sequence ID" value="NZ_JAXEIU010000053.1"/>
</dbReference>
<feature type="compositionally biased region" description="Polar residues" evidence="1">
    <location>
        <begin position="552"/>
        <end position="566"/>
    </location>
</feature>
<organism evidence="2 3">
    <name type="scientific">Hallerella porci</name>
    <dbReference type="NCBI Taxonomy" id="1945871"/>
    <lineage>
        <taxon>Bacteria</taxon>
        <taxon>Pseudomonadati</taxon>
        <taxon>Fibrobacterota</taxon>
        <taxon>Fibrobacteria</taxon>
        <taxon>Fibrobacterales</taxon>
        <taxon>Fibrobacteraceae</taxon>
        <taxon>Hallerella</taxon>
    </lineage>
</organism>